<sequence length="3695" mass="421913">MFRIESYITSIILSYVEKYVKNLRRQDAQVSLWDGEGLFQNLELDLDVLEKELNLPFIVLSGHINQLRIRVPWTKLGSEAVKITIDTIECVLKLKTPQQKKAKKNDKSYRTSTDYDELPPPSYVQSLINKIIGNLSVTCNNIILKYIEDDIVLSMNIKSITLDSCNENWIPDIIELTPSQLILRKIIYFSDVTICLDRRNSSGCIETYLEPLLYKCSLSIRLCRKFRSPHSARPYVTQMDMFCSKIPFILTEPQLPMFLRLLTMILELNPTDPPEINNPIDEEHNRSSSSCSSISESNTVNNDGWVNWMWSWVPSVNLTSEINEIPLSPETAISGHTLNTGIYIDTLLFILKIKSTKKLNDYRPLLQITLNGTVLEIVSHPSDWINVQFGISKASIDSLGDCTCGAQDCYTNTYFSSGGLQNTYLLKSLFHENININDLNDNILFSFDHHLSKFSETILLDKTPAFAFDYLFTQVSNSYQHNCDDDTENYFFVPEEKCLLRFVAGPSILNVSSGLIHRVEFIYKLVLGHDFILFTIPPQPSYSDMEEKYNAIINSNIQLMVYQFTIFNPMIKVFPACHVPTPSSQRHKKNQKSCLKQFDPIFENPPTAIFELKVLDGRIVTPKKKLRWSLLPQGIIKNIAEEKKVQLKTKAILRAKDFLVNIEFSYSTHKLLKINNIGFNTTHDCIINYNSDSILDIDFISFSTSKENFLLMYYIIQSIIMSNHRRLLHINNYIFKSSLLDDAPGSIVLIFNLEGVKIYHKLENQLACIKIICNNINAKMVTLNKLNDNISSAILFSTTEFIKNSVPFLHIILQLPSEIVANEMPLIYFKIGELDMNFDPILFDWLVYIPNINKQKEGKKKISTASDLAFFSAPSRKISETSINSDLKKKQHKPSIHSSVSENVSFHSAKFLHLKNESKEMKIVRLFNKWKSSIVFVDTSRIALYFPSKSLSMLKKSPSKSLDLSELLEYSTNNGNGLVVLRISNISLKCIIPKNQMEQYLSTTPVRFPNTLWSPDGLYFPWELNFHKLECYTIHSSYDITYQRSYTHKVQLLYPFSAQCTLAITSQLHNSNPLSLKSLAACIHCDSDPISICISEQQVKLVANLLKKQIEVYKVIFSNIEYGTFFNCSVAHEMSSIPEDEPIETKICVLDIKKPEENVKLSGWFQWTLARFSLIIKNNPEYSSLENVKLVLDLEDVISSLDFGVSYHKLKLKISSASIKHFIKNIKEEQWKHGPYLGLILKGYDPLNSSDKTSKTDGFLNFTLTRAFKSSFQNSKLNKNNTPLHMVSDEMLKLNQKLMDEYIMEIVIKVQPIDIVISPFNLHKFLSIIDPLLEIFINSKYLLNSSSNSHNLLEPSKEILGSTLPLFYLDIALLRIFIPLSLQDNTIEDQDTVIVQVNSLKINQNPENPITRTPLRKDLYIEAEKRGLLSIPGSIVEDRQYQIIVNGFSIKTGFWIDLKQVLECYQVSSTLDTDHQPNAALLWNEGKRPRAMGNSNLDEINTSTLFNKVTFHSVFAPAIIFEPENTLVCGSWIEVNISNEIIITLSIGQLNLLNILASQSNEYILSHLKTNCTNLNEKMQSKSSPESLTLDSGVNSTEDNVKLFDQETSSISLVGNKINSQSNIALFLKKDTTTTVNQIPIDVIITGKQINLNIFNCIVKNEIKICEPLLYAVIHQPHVFFSLSSTSDSCQVIFFDLTISLAPKNKIYEIEVPESKMYSVPLFETKSNTNDEIPLAFFTLKISRPISIGQYKVELILGRAISLVLNKQKIDHFNNFFDLVRKIFHKVSLSYEETHTDSKLHEIEILKPSFKIESIVSPNMSDEFDKYNYENSTIESAKHTSIIKETFDENIIEIPAQLINEHFWYSKPMVINLTTQQIFVQLYTENNENIVFSIESIVSKLNCLWKKPSERMNGEITLNSATISIGNNYSKYNTNELILHPWTMTLEIVLSSDPWVPEYFRPTKQLKILTDYVAFHISPSHYNTLKLVWNEYKFLIEYNKNIAKKTSCNSESDEQFYQDDLRAGAFQFLETNSSDLPLPYQIFFSECLPNNIPKITWRYPQPRTLTKIEVQPIPMEVDIDIELHLQWYDEIQNCFRVHTSFIFPKYEPLLLRLESWQAVSNTWRIIMDNASIMNCPLQIKSLVGCLRVDSYFSPSLVPQLQFSLSASSIKVNISYDIKKKTYLERYDCISDVPPKHKLVILILDQINIGFKLQDGEINTSTQAHIKIELLNYGTLTQIPIIKTFFLCTTRHTTKPIPDIQYNIQTGAIACQFGPSIINSLTAAIQLWTNESYFISTPYIICNDTNFQIVFGQSNTNEVITLDSLQSYQYTWRVPTEHPCIRLSVGNINNLSWSNDINLCPEALMSLTVKNHKGETHILILSITNMSSSIIKVVVSSQLSILNKTDYFLDARFTKIKQIEEQKNSDQNLVLQSLQTLTIPPESISPSIMLYNGLKVTLKLRFHTPNHDGPWSGSIPLQAVEFVNGYQNSWLVKIPKKDNMKKYRSIWCRLIVENINKIPRLLILLMPMYVIRSYLPYETLLNFELVDNKLEYNTIIQTKSSIAVNDVQHIDLPGTMKDIYNLTMKLNEKSSVSIPPVSITYYMDIEKPDSNNDIYFTIEDLLNGKFSNMDSDLQWPFIGNHYASIKWKQCDLPDTQTTVKVQHYGHLDHNNGLSRVIIVQPWALIVNTSGQIITLCNSTETLCTLENFGVVAPPIIENTFYIDVNINFTSHRSQPLQFSNSQSFYMPQVNGLIPLRGHTSVVINCKKNIGYLNIFSSDHNNMRIVHIQSLYIASNNSSIDLKVLAVCAVPSNGVLDIPENIDEYSVDLPKNFNELGKPLTLWTLIGRETVTNDELVQYLILISQNNISCPIKLTDLKNEERPLPVLFSSCDVNPLICVTLQELDNQYFFTVYNQPYPQVILYNYCPVSLTIALTKKSKSKYKSKEPIPFSFDWNWTYRITSGNYSYLSFPYSVSSKQFPGVLIGLDKKPFKGWFANIELSVCESRLVSVPGQMNDIKVSITKRAFTLDVIFKPAAQFEFSANEVRLRLANCKQFKDTTLSSNNELLNNVRNEYIRTPTNSIQNIISTKIYRLWPSIKCHIHTFIFTLFVDDIGFNSKAVISMTLDNIAATLDENQDASKEEMNLIISINNIQIDNNAFIDGHYDFPVVLVRQKNHFEDVYYDTSFLKPLTNIINDLRLLDSAFILKFTLDKAYHSTPVILDLEITLLTFEAFIEDRYCYYMLEILKNFKSTVSSTKEHLNIDGFIPLNYLVLAHSQEYRNPLVFRTFTIKPFKVMISLHTSTTFYVALDRSPLDFTEFSKTNLIASSYQLGRSLSLHYFLNAIYGTGWALGSLEFWGSPGGLARSVGTGLYDFVTLSAQGMAEGPKEFFVGVLSGSASLVKHVTTGALSSVTKFASSWSRTFNRLTLEAEDLEQIEEIRRLRPQNLSQGIIQGLSEFGISLLGAVGGLVNHPIQYAIQEGRERKRGFVNTVAIGLVEAITKPISGAAELVAMTGEGFLAGVGWIKTPQLRSSLSNSEIGFGTSELRYSWLILNKHLSPIEQVLLTCDASMDNFDHEQKFLELTLVLTDRFLYLIKNPNSMLPNVLHFPITQIVTPSQRHQDPSLITITIRMSAQNDTTYARVADYVRKSQSFLNMESKTISDQTHKLLVSPQLRNHILNSIEFLKRHIQNKGYAVI</sequence>
<dbReference type="InterPro" id="IPR039782">
    <property type="entry name" value="VPS13B"/>
</dbReference>
<evidence type="ECO:0000313" key="5">
    <source>
        <dbReference type="Proteomes" id="UP000325440"/>
    </source>
</evidence>
<feature type="compositionally biased region" description="Low complexity" evidence="2">
    <location>
        <begin position="287"/>
        <end position="296"/>
    </location>
</feature>
<keyword evidence="5" id="KW-1185">Reference proteome</keyword>
<feature type="region of interest" description="Disordered" evidence="2">
    <location>
        <begin position="273"/>
        <end position="296"/>
    </location>
</feature>
<dbReference type="Proteomes" id="UP000325440">
    <property type="component" value="Unassembled WGS sequence"/>
</dbReference>
<name>A0A5E4N8D7_9HEMI</name>
<dbReference type="InterPro" id="IPR026854">
    <property type="entry name" value="VPS13_N"/>
</dbReference>
<dbReference type="EMBL" id="CABPRJ010001901">
    <property type="protein sequence ID" value="VVC40145.1"/>
    <property type="molecule type" value="Genomic_DNA"/>
</dbReference>
<organism evidence="4 5">
    <name type="scientific">Cinara cedri</name>
    <dbReference type="NCBI Taxonomy" id="506608"/>
    <lineage>
        <taxon>Eukaryota</taxon>
        <taxon>Metazoa</taxon>
        <taxon>Ecdysozoa</taxon>
        <taxon>Arthropoda</taxon>
        <taxon>Hexapoda</taxon>
        <taxon>Insecta</taxon>
        <taxon>Pterygota</taxon>
        <taxon>Neoptera</taxon>
        <taxon>Paraneoptera</taxon>
        <taxon>Hemiptera</taxon>
        <taxon>Sternorrhyncha</taxon>
        <taxon>Aphidomorpha</taxon>
        <taxon>Aphidoidea</taxon>
        <taxon>Aphididae</taxon>
        <taxon>Lachninae</taxon>
        <taxon>Cinara</taxon>
    </lineage>
</organism>
<keyword evidence="1" id="KW-0813">Transport</keyword>
<feature type="domain" description="Chorein N-terminal" evidence="3">
    <location>
        <begin position="5"/>
        <end position="236"/>
    </location>
</feature>
<dbReference type="OrthoDB" id="445152at2759"/>
<protein>
    <submittedName>
        <fullName evidence="4">Vacuolar protein sorting-associated protein 13, N-terminal domain,Vacuolar protein sorting-associated</fullName>
    </submittedName>
</protein>
<evidence type="ECO:0000256" key="1">
    <source>
        <dbReference type="ARBA" id="ARBA00022448"/>
    </source>
</evidence>
<evidence type="ECO:0000313" key="4">
    <source>
        <dbReference type="EMBL" id="VVC40145.1"/>
    </source>
</evidence>
<evidence type="ECO:0000256" key="2">
    <source>
        <dbReference type="SAM" id="MobiDB-lite"/>
    </source>
</evidence>
<proteinExistence type="predicted"/>
<dbReference type="PANTHER" id="PTHR12517">
    <property type="entry name" value="VACUOLAR PROTEIN SORTING-ASSOCIATED PROTEIN 13B"/>
    <property type="match status" value="1"/>
</dbReference>
<evidence type="ECO:0000259" key="3">
    <source>
        <dbReference type="Pfam" id="PF12624"/>
    </source>
</evidence>
<dbReference type="PANTHER" id="PTHR12517:SF0">
    <property type="entry name" value="INTERMEMBRANE LIPID TRANSFER PROTEIN VPS13B"/>
    <property type="match status" value="1"/>
</dbReference>
<reference evidence="4 5" key="1">
    <citation type="submission" date="2019-08" db="EMBL/GenBank/DDBJ databases">
        <authorList>
            <person name="Alioto T."/>
            <person name="Alioto T."/>
            <person name="Gomez Garrido J."/>
        </authorList>
    </citation>
    <scope>NUCLEOTIDE SEQUENCE [LARGE SCALE GENOMIC DNA]</scope>
</reference>
<accession>A0A5E4N8D7</accession>
<gene>
    <name evidence="4" type="ORF">CINCED_3A003113</name>
</gene>
<dbReference type="Pfam" id="PF12624">
    <property type="entry name" value="VPS13_N"/>
    <property type="match status" value="1"/>
</dbReference>